<sequence length="252" mass="25859">MSAAQASALHAAHAAPLSRPAVSGLTLAVLLAHGLLGLGLILGLDAPEAPPLRPVVEAVLLAPPTVPAATARALPEPPRPAPRPVTRPQPQPPAPLATPEPAPLAEQEHVAPPPLPQAVAEPAPAAPARPVAAAETRPGPVPADTSPRPAPPPAPAQEATPLPPGALRYRQAPAPSYPLLSRRQQEAGTVMLRILVDALGRPREWRIETSSGHPRLDAAALAAAAQTLFEPPPQAPARGVWVLAPIDFVLGR</sequence>
<proteinExistence type="inferred from homology"/>
<comment type="caution">
    <text evidence="13">The sequence shown here is derived from an EMBL/GenBank/DDBJ whole genome shotgun (WGS) entry which is preliminary data.</text>
</comment>
<feature type="region of interest" description="Disordered" evidence="10">
    <location>
        <begin position="70"/>
        <end position="171"/>
    </location>
</feature>
<dbReference type="InterPro" id="IPR037682">
    <property type="entry name" value="TonB_C"/>
</dbReference>
<feature type="transmembrane region" description="Helical" evidence="11">
    <location>
        <begin position="24"/>
        <end position="44"/>
    </location>
</feature>
<dbReference type="PANTHER" id="PTHR33446">
    <property type="entry name" value="PROTEIN TONB-RELATED"/>
    <property type="match status" value="1"/>
</dbReference>
<evidence type="ECO:0000313" key="14">
    <source>
        <dbReference type="Proteomes" id="UP000586093"/>
    </source>
</evidence>
<dbReference type="InterPro" id="IPR006260">
    <property type="entry name" value="TonB/TolA_C"/>
</dbReference>
<evidence type="ECO:0000256" key="9">
    <source>
        <dbReference type="ARBA" id="ARBA00023136"/>
    </source>
</evidence>
<protein>
    <submittedName>
        <fullName evidence="13">TonB family protein</fullName>
    </submittedName>
</protein>
<dbReference type="Gene3D" id="3.30.1150.10">
    <property type="match status" value="1"/>
</dbReference>
<feature type="compositionally biased region" description="Pro residues" evidence="10">
    <location>
        <begin position="75"/>
        <end position="102"/>
    </location>
</feature>
<accession>A0A839HRW9</accession>
<evidence type="ECO:0000256" key="10">
    <source>
        <dbReference type="SAM" id="MobiDB-lite"/>
    </source>
</evidence>
<keyword evidence="6 11" id="KW-0812">Transmembrane</keyword>
<dbReference type="NCBIfam" id="TIGR01352">
    <property type="entry name" value="tonB_Cterm"/>
    <property type="match status" value="1"/>
</dbReference>
<keyword evidence="7" id="KW-0653">Protein transport</keyword>
<evidence type="ECO:0000259" key="12">
    <source>
        <dbReference type="PROSITE" id="PS52015"/>
    </source>
</evidence>
<evidence type="ECO:0000313" key="13">
    <source>
        <dbReference type="EMBL" id="MBB1161841.1"/>
    </source>
</evidence>
<keyword evidence="5" id="KW-0997">Cell inner membrane</keyword>
<evidence type="ECO:0000256" key="8">
    <source>
        <dbReference type="ARBA" id="ARBA00022989"/>
    </source>
</evidence>
<keyword evidence="14" id="KW-1185">Reference proteome</keyword>
<dbReference type="InterPro" id="IPR051045">
    <property type="entry name" value="TonB-dependent_transducer"/>
</dbReference>
<evidence type="ECO:0000256" key="3">
    <source>
        <dbReference type="ARBA" id="ARBA00022448"/>
    </source>
</evidence>
<evidence type="ECO:0000256" key="11">
    <source>
        <dbReference type="SAM" id="Phobius"/>
    </source>
</evidence>
<dbReference type="PROSITE" id="PS52015">
    <property type="entry name" value="TONB_CTD"/>
    <property type="match status" value="1"/>
</dbReference>
<dbReference type="GO" id="GO:0031992">
    <property type="term" value="F:energy transducer activity"/>
    <property type="evidence" value="ECO:0007669"/>
    <property type="project" value="TreeGrafter"/>
</dbReference>
<feature type="compositionally biased region" description="Low complexity" evidence="10">
    <location>
        <begin position="117"/>
        <end position="134"/>
    </location>
</feature>
<dbReference type="GO" id="GO:0098797">
    <property type="term" value="C:plasma membrane protein complex"/>
    <property type="evidence" value="ECO:0007669"/>
    <property type="project" value="TreeGrafter"/>
</dbReference>
<feature type="domain" description="TonB C-terminal" evidence="12">
    <location>
        <begin position="162"/>
        <end position="252"/>
    </location>
</feature>
<dbReference type="GO" id="GO:0055085">
    <property type="term" value="P:transmembrane transport"/>
    <property type="evidence" value="ECO:0007669"/>
    <property type="project" value="InterPro"/>
</dbReference>
<reference evidence="13 14" key="1">
    <citation type="submission" date="2020-08" db="EMBL/GenBank/DDBJ databases">
        <title>Aquariorum lacteus gen. nov., sp. nov., a new member of the family Comamonadaceae, isolated from freshwater aquarium.</title>
        <authorList>
            <person name="Chun S.-J."/>
        </authorList>
    </citation>
    <scope>NUCLEOTIDE SEQUENCE [LARGE SCALE GENOMIC DNA]</scope>
    <source>
        <strain evidence="13 14">SJAQ100</strain>
    </source>
</reference>
<dbReference type="Pfam" id="PF03544">
    <property type="entry name" value="TonB_C"/>
    <property type="match status" value="1"/>
</dbReference>
<gene>
    <name evidence="13" type="ORF">H4F90_07605</name>
</gene>
<evidence type="ECO:0000256" key="1">
    <source>
        <dbReference type="ARBA" id="ARBA00004383"/>
    </source>
</evidence>
<evidence type="ECO:0000256" key="7">
    <source>
        <dbReference type="ARBA" id="ARBA00022927"/>
    </source>
</evidence>
<dbReference type="Proteomes" id="UP000586093">
    <property type="component" value="Unassembled WGS sequence"/>
</dbReference>
<evidence type="ECO:0000256" key="2">
    <source>
        <dbReference type="ARBA" id="ARBA00006555"/>
    </source>
</evidence>
<dbReference type="PANTHER" id="PTHR33446:SF2">
    <property type="entry name" value="PROTEIN TONB"/>
    <property type="match status" value="1"/>
</dbReference>
<comment type="similarity">
    <text evidence="2">Belongs to the TonB family.</text>
</comment>
<keyword evidence="8 11" id="KW-1133">Transmembrane helix</keyword>
<dbReference type="AlphaFoldDB" id="A0A839HRW9"/>
<keyword evidence="3" id="KW-0813">Transport</keyword>
<evidence type="ECO:0000256" key="4">
    <source>
        <dbReference type="ARBA" id="ARBA00022475"/>
    </source>
</evidence>
<name>A0A839HRW9_9BURK</name>
<keyword evidence="9 11" id="KW-0472">Membrane</keyword>
<evidence type="ECO:0000256" key="6">
    <source>
        <dbReference type="ARBA" id="ARBA00022692"/>
    </source>
</evidence>
<dbReference type="GO" id="GO:0015031">
    <property type="term" value="P:protein transport"/>
    <property type="evidence" value="ECO:0007669"/>
    <property type="project" value="UniProtKB-KW"/>
</dbReference>
<organism evidence="13 14">
    <name type="scientific">Aquariibacter albus</name>
    <dbReference type="NCBI Taxonomy" id="2759899"/>
    <lineage>
        <taxon>Bacteria</taxon>
        <taxon>Pseudomonadati</taxon>
        <taxon>Pseudomonadota</taxon>
        <taxon>Betaproteobacteria</taxon>
        <taxon>Burkholderiales</taxon>
        <taxon>Sphaerotilaceae</taxon>
        <taxon>Aquariibacter</taxon>
    </lineage>
</organism>
<comment type="subcellular location">
    <subcellularLocation>
        <location evidence="1">Cell inner membrane</location>
        <topology evidence="1">Single-pass membrane protein</topology>
        <orientation evidence="1">Periplasmic side</orientation>
    </subcellularLocation>
</comment>
<dbReference type="RefSeq" id="WP_182663170.1">
    <property type="nucleotide sequence ID" value="NZ_JACIVI010000002.1"/>
</dbReference>
<dbReference type="EMBL" id="JACIVI010000002">
    <property type="protein sequence ID" value="MBB1161841.1"/>
    <property type="molecule type" value="Genomic_DNA"/>
</dbReference>
<dbReference type="SUPFAM" id="SSF74653">
    <property type="entry name" value="TolA/TonB C-terminal domain"/>
    <property type="match status" value="1"/>
</dbReference>
<evidence type="ECO:0000256" key="5">
    <source>
        <dbReference type="ARBA" id="ARBA00022519"/>
    </source>
</evidence>
<keyword evidence="4" id="KW-1003">Cell membrane</keyword>